<gene>
    <name evidence="1" type="ORF">Patl1_31519</name>
</gene>
<accession>A0ACC1AQG6</accession>
<proteinExistence type="predicted"/>
<dbReference type="Proteomes" id="UP001164250">
    <property type="component" value="Chromosome 9"/>
</dbReference>
<protein>
    <submittedName>
        <fullName evidence="1">Uncharacterized protein</fullName>
    </submittedName>
</protein>
<keyword evidence="2" id="KW-1185">Reference proteome</keyword>
<dbReference type="EMBL" id="CM047905">
    <property type="protein sequence ID" value="KAJ0088926.1"/>
    <property type="molecule type" value="Genomic_DNA"/>
</dbReference>
<reference evidence="2" key="1">
    <citation type="journal article" date="2023" name="G3 (Bethesda)">
        <title>Genome assembly and association tests identify interacting loci associated with vigor, precocity, and sex in interspecific pistachio rootstocks.</title>
        <authorList>
            <person name="Palmer W."/>
            <person name="Jacygrad E."/>
            <person name="Sagayaradj S."/>
            <person name="Cavanaugh K."/>
            <person name="Han R."/>
            <person name="Bertier L."/>
            <person name="Beede B."/>
            <person name="Kafkas S."/>
            <person name="Golino D."/>
            <person name="Preece J."/>
            <person name="Michelmore R."/>
        </authorList>
    </citation>
    <scope>NUCLEOTIDE SEQUENCE [LARGE SCALE GENOMIC DNA]</scope>
</reference>
<evidence type="ECO:0000313" key="2">
    <source>
        <dbReference type="Proteomes" id="UP001164250"/>
    </source>
</evidence>
<sequence length="152" mass="16654">MGDLRDWSPELSGAVLEERPLSSPSSVSLNQTEIGAEYWQKAEEATQGYHCQVVCVFPFGSVPLKTYLPDGDIDLTAFGGLNVEEALANDVCSVLEREDQNRAAEFVVKDTQLIRAEVKLVKCLVQNIVVDISFNQLGGLCTLCFLEQVASL</sequence>
<name>A0ACC1AQG6_9ROSI</name>
<organism evidence="1 2">
    <name type="scientific">Pistacia atlantica</name>
    <dbReference type="NCBI Taxonomy" id="434234"/>
    <lineage>
        <taxon>Eukaryota</taxon>
        <taxon>Viridiplantae</taxon>
        <taxon>Streptophyta</taxon>
        <taxon>Embryophyta</taxon>
        <taxon>Tracheophyta</taxon>
        <taxon>Spermatophyta</taxon>
        <taxon>Magnoliopsida</taxon>
        <taxon>eudicotyledons</taxon>
        <taxon>Gunneridae</taxon>
        <taxon>Pentapetalae</taxon>
        <taxon>rosids</taxon>
        <taxon>malvids</taxon>
        <taxon>Sapindales</taxon>
        <taxon>Anacardiaceae</taxon>
        <taxon>Pistacia</taxon>
    </lineage>
</organism>
<evidence type="ECO:0000313" key="1">
    <source>
        <dbReference type="EMBL" id="KAJ0088926.1"/>
    </source>
</evidence>
<comment type="caution">
    <text evidence="1">The sequence shown here is derived from an EMBL/GenBank/DDBJ whole genome shotgun (WGS) entry which is preliminary data.</text>
</comment>